<organism evidence="1 3">
    <name type="scientific">Paenimyroides ceti</name>
    <dbReference type="NCBI Taxonomy" id="395087"/>
    <lineage>
        <taxon>Bacteria</taxon>
        <taxon>Pseudomonadati</taxon>
        <taxon>Bacteroidota</taxon>
        <taxon>Flavobacteriia</taxon>
        <taxon>Flavobacteriales</taxon>
        <taxon>Flavobacteriaceae</taxon>
        <taxon>Paenimyroides</taxon>
    </lineage>
</organism>
<accession>A0ABT8CXS4</accession>
<dbReference type="RefSeq" id="WP_290364801.1">
    <property type="nucleotide sequence ID" value="NZ_JAUFQU010000001.1"/>
</dbReference>
<evidence type="ECO:0008006" key="4">
    <source>
        <dbReference type="Google" id="ProtNLM"/>
    </source>
</evidence>
<dbReference type="EMBL" id="JAUFQU010000001">
    <property type="protein sequence ID" value="MDN3707769.1"/>
    <property type="molecule type" value="Genomic_DNA"/>
</dbReference>
<gene>
    <name evidence="1" type="ORF">QW060_11670</name>
    <name evidence="2" type="ORF">QW060_19300</name>
</gene>
<dbReference type="Proteomes" id="UP001242368">
    <property type="component" value="Unassembled WGS sequence"/>
</dbReference>
<dbReference type="EMBL" id="JAUFQU010000021">
    <property type="protein sequence ID" value="MDN3709182.1"/>
    <property type="molecule type" value="Genomic_DNA"/>
</dbReference>
<evidence type="ECO:0000313" key="3">
    <source>
        <dbReference type="Proteomes" id="UP001242368"/>
    </source>
</evidence>
<proteinExistence type="predicted"/>
<evidence type="ECO:0000313" key="2">
    <source>
        <dbReference type="EMBL" id="MDN3709182.1"/>
    </source>
</evidence>
<reference evidence="3" key="2">
    <citation type="journal article" date="2019" name="Int. J. Syst. Evol. Microbiol.">
        <title>The Global Catalogue of Microorganisms (GCM) 10K type strain sequencing project: providing services to taxonomists for standard genome sequencing and annotation.</title>
        <authorList>
            <consortium name="The Broad Institute Genomics Platform"/>
            <consortium name="The Broad Institute Genome Sequencing Center for Infectious Disease"/>
            <person name="Wu L."/>
            <person name="Ma J."/>
        </authorList>
    </citation>
    <scope>NUCLEOTIDE SEQUENCE [LARGE SCALE GENOMIC DNA]</scope>
    <source>
        <strain evidence="3">CECT 7184</strain>
    </source>
</reference>
<protein>
    <recommendedName>
        <fullName evidence="4">Ribosomal protein L32</fullName>
    </recommendedName>
</protein>
<sequence>MFNSFLIFSSQLRNFSASIPLYITSKRWSILSSKKNLNAASELDKIEVEYFKTNLFTKAL</sequence>
<reference evidence="1" key="3">
    <citation type="submission" date="2023-06" db="EMBL/GenBank/DDBJ databases">
        <authorList>
            <person name="Lucena T."/>
            <person name="Sun Q."/>
        </authorList>
    </citation>
    <scope>NUCLEOTIDE SEQUENCE</scope>
    <source>
        <strain evidence="1">CECT 7184</strain>
    </source>
</reference>
<name>A0ABT8CXS4_9FLAO</name>
<keyword evidence="3" id="KW-1185">Reference proteome</keyword>
<evidence type="ECO:0000313" key="1">
    <source>
        <dbReference type="EMBL" id="MDN3707769.1"/>
    </source>
</evidence>
<reference evidence="1" key="1">
    <citation type="journal article" date="2014" name="Int. J. Syst. Evol. Microbiol.">
        <title>Complete genome of a new Firmicutes species belonging to the dominant human colonic microbiota ('Ruminococcus bicirculans') reveals two chromosomes and a selective capacity to utilize plant glucans.</title>
        <authorList>
            <consortium name="NISC Comparative Sequencing Program"/>
            <person name="Wegmann U."/>
            <person name="Louis P."/>
            <person name="Goesmann A."/>
            <person name="Henrissat B."/>
            <person name="Duncan S.H."/>
            <person name="Flint H.J."/>
        </authorList>
    </citation>
    <scope>NUCLEOTIDE SEQUENCE</scope>
    <source>
        <strain evidence="1">CECT 7184</strain>
    </source>
</reference>
<comment type="caution">
    <text evidence="1">The sequence shown here is derived from an EMBL/GenBank/DDBJ whole genome shotgun (WGS) entry which is preliminary data.</text>
</comment>